<dbReference type="eggNOG" id="COG4559">
    <property type="taxonomic scope" value="Bacteria"/>
</dbReference>
<keyword evidence="3 6" id="KW-0067">ATP-binding</keyword>
<dbReference type="PROSITE" id="PS50893">
    <property type="entry name" value="ABC_TRANSPORTER_2"/>
    <property type="match status" value="1"/>
</dbReference>
<dbReference type="HOGENOM" id="CLU_000604_1_11_11"/>
<evidence type="ECO:0000313" key="7">
    <source>
        <dbReference type="EMBL" id="SNV52954.1"/>
    </source>
</evidence>
<dbReference type="CDD" id="cd03214">
    <property type="entry name" value="ABC_Iron-Siderophores_B12_Hemin"/>
    <property type="match status" value="1"/>
</dbReference>
<dbReference type="GO" id="GO:0005524">
    <property type="term" value="F:ATP binding"/>
    <property type="evidence" value="ECO:0007669"/>
    <property type="project" value="UniProtKB-KW"/>
</dbReference>
<evidence type="ECO:0000256" key="1">
    <source>
        <dbReference type="ARBA" id="ARBA00022448"/>
    </source>
</evidence>
<evidence type="ECO:0000259" key="5">
    <source>
        <dbReference type="PROSITE" id="PS50893"/>
    </source>
</evidence>
<dbReference type="EMBL" id="CP009211">
    <property type="protein sequence ID" value="AIJ32563.1"/>
    <property type="molecule type" value="Genomic_DNA"/>
</dbReference>
<dbReference type="PROSITE" id="PS00211">
    <property type="entry name" value="ABC_TRANSPORTER_1"/>
    <property type="match status" value="1"/>
</dbReference>
<accession>A0A076NGU9</accession>
<sequence>MSVHAHGVTVIKQGRTIVNDVSMHARSGEVTGLIGPNGAGKSTLLAALSGDIAVAAGRVEVGGNDVASSSAQELARTRAVMLQDVGVAFSFLVRDVVEMGRHPWGTSDKDPEIVDAALSTTGMTHLQDREVVTLSGGERARVAFARVLAQQTPVVFLDEPTAAMDVRFQEQTMGIVRGLAAQGVAVVVVLHDLQLAARYCDRVVCLKSGEVAATGPVEEVYSNDVLSGVYDWPISVSSMDGRVFVTPAEASSPVPPR</sequence>
<protein>
    <submittedName>
        <fullName evidence="6">Hemin ABC transporter ATP-binding protein</fullName>
    </submittedName>
    <submittedName>
        <fullName evidence="7">Iron ABC transporter ATP-binding protein</fullName>
        <ecNumber evidence="7">3.6.3.-</ecNumber>
    </submittedName>
</protein>
<dbReference type="AlphaFoldDB" id="A0A076NGU9"/>
<dbReference type="InterPro" id="IPR003593">
    <property type="entry name" value="AAA+_ATPase"/>
</dbReference>
<dbReference type="InterPro" id="IPR017871">
    <property type="entry name" value="ABC_transporter-like_CS"/>
</dbReference>
<dbReference type="PANTHER" id="PTHR42794:SF1">
    <property type="entry name" value="HEMIN IMPORT ATP-BINDING PROTEIN HMUV"/>
    <property type="match status" value="1"/>
</dbReference>
<evidence type="ECO:0000256" key="4">
    <source>
        <dbReference type="ARBA" id="ARBA00022967"/>
    </source>
</evidence>
<evidence type="ECO:0000313" key="9">
    <source>
        <dbReference type="Proteomes" id="UP000215374"/>
    </source>
</evidence>
<evidence type="ECO:0000313" key="8">
    <source>
        <dbReference type="Proteomes" id="UP000028780"/>
    </source>
</evidence>
<dbReference type="GO" id="GO:0016887">
    <property type="term" value="F:ATP hydrolysis activity"/>
    <property type="evidence" value="ECO:0007669"/>
    <property type="project" value="InterPro"/>
</dbReference>
<dbReference type="KEGG" id="cii:CIMIT_00240"/>
<dbReference type="Proteomes" id="UP000028780">
    <property type="component" value="Chromosome"/>
</dbReference>
<dbReference type="OrthoDB" id="3579586at2"/>
<keyword evidence="4" id="KW-1278">Translocase</keyword>
<dbReference type="EMBL" id="LT906467">
    <property type="protein sequence ID" value="SNV52954.1"/>
    <property type="molecule type" value="Genomic_DNA"/>
</dbReference>
<proteinExistence type="predicted"/>
<evidence type="ECO:0000256" key="3">
    <source>
        <dbReference type="ARBA" id="ARBA00022840"/>
    </source>
</evidence>
<dbReference type="RefSeq" id="WP_038587524.1">
    <property type="nucleotide sequence ID" value="NZ_CP009211.1"/>
</dbReference>
<evidence type="ECO:0000256" key="2">
    <source>
        <dbReference type="ARBA" id="ARBA00022741"/>
    </source>
</evidence>
<name>A0A076NGU9_9CORY</name>
<organism evidence="6 8">
    <name type="scientific">Corynebacterium imitans</name>
    <dbReference type="NCBI Taxonomy" id="156978"/>
    <lineage>
        <taxon>Bacteria</taxon>
        <taxon>Bacillati</taxon>
        <taxon>Actinomycetota</taxon>
        <taxon>Actinomycetes</taxon>
        <taxon>Mycobacteriales</taxon>
        <taxon>Corynebacteriaceae</taxon>
        <taxon>Corynebacterium</taxon>
    </lineage>
</organism>
<dbReference type="InterPro" id="IPR003439">
    <property type="entry name" value="ABC_transporter-like_ATP-bd"/>
</dbReference>
<dbReference type="EC" id="3.6.3.-" evidence="7"/>
<dbReference type="InterPro" id="IPR027417">
    <property type="entry name" value="P-loop_NTPase"/>
</dbReference>
<keyword evidence="2" id="KW-0547">Nucleotide-binding</keyword>
<dbReference type="STRING" id="156978.CIMIT_00240"/>
<reference evidence="7 9" key="2">
    <citation type="submission" date="2017-06" db="EMBL/GenBank/DDBJ databases">
        <authorList>
            <consortium name="Pathogen Informatics"/>
        </authorList>
    </citation>
    <scope>NUCLEOTIDE SEQUENCE [LARGE SCALE GENOMIC DNA]</scope>
    <source>
        <strain evidence="7 9">NCTC13015</strain>
    </source>
</reference>
<dbReference type="FunFam" id="3.40.50.300:FF:000134">
    <property type="entry name" value="Iron-enterobactin ABC transporter ATP-binding protein"/>
    <property type="match status" value="1"/>
</dbReference>
<gene>
    <name evidence="7" type="primary">hmuV</name>
    <name evidence="6" type="ORF">CIMIT_00240</name>
    <name evidence="7" type="ORF">SAMEA4535761_00113</name>
</gene>
<keyword evidence="1" id="KW-0813">Transport</keyword>
<feature type="domain" description="ABC transporter" evidence="5">
    <location>
        <begin position="3"/>
        <end position="233"/>
    </location>
</feature>
<dbReference type="SUPFAM" id="SSF52540">
    <property type="entry name" value="P-loop containing nucleoside triphosphate hydrolases"/>
    <property type="match status" value="1"/>
</dbReference>
<reference evidence="6 8" key="1">
    <citation type="submission" date="2014-08" db="EMBL/GenBank/DDBJ databases">
        <title>Complete genome sequence of Corynebacterium imitans DSM 44264, isolated from a five-month-old boy with suspected pharyngeal diphtheria.</title>
        <authorList>
            <person name="Mollmann S."/>
            <person name="Albersmeier A."/>
            <person name="Ruckert C."/>
            <person name="Tauch A."/>
        </authorList>
    </citation>
    <scope>NUCLEOTIDE SEQUENCE [LARGE SCALE GENOMIC DNA]</scope>
    <source>
        <strain evidence="6 8">DSM 44264</strain>
    </source>
</reference>
<keyword evidence="7" id="KW-0378">Hydrolase</keyword>
<dbReference type="SMART" id="SM00382">
    <property type="entry name" value="AAA"/>
    <property type="match status" value="1"/>
</dbReference>
<keyword evidence="8" id="KW-1185">Reference proteome</keyword>
<dbReference type="Pfam" id="PF00005">
    <property type="entry name" value="ABC_tran"/>
    <property type="match status" value="1"/>
</dbReference>
<evidence type="ECO:0000313" key="6">
    <source>
        <dbReference type="EMBL" id="AIJ32563.1"/>
    </source>
</evidence>
<dbReference type="Gene3D" id="3.40.50.300">
    <property type="entry name" value="P-loop containing nucleotide triphosphate hydrolases"/>
    <property type="match status" value="1"/>
</dbReference>
<dbReference type="NCBIfam" id="NF010068">
    <property type="entry name" value="PRK13548.1"/>
    <property type="match status" value="1"/>
</dbReference>
<dbReference type="PANTHER" id="PTHR42794">
    <property type="entry name" value="HEMIN IMPORT ATP-BINDING PROTEIN HMUV"/>
    <property type="match status" value="1"/>
</dbReference>
<dbReference type="Proteomes" id="UP000215374">
    <property type="component" value="Chromosome 1"/>
</dbReference>